<organism evidence="3 4">
    <name type="scientific">Rhizobium mesosinicum</name>
    <dbReference type="NCBI Taxonomy" id="335017"/>
    <lineage>
        <taxon>Bacteria</taxon>
        <taxon>Pseudomonadati</taxon>
        <taxon>Pseudomonadota</taxon>
        <taxon>Alphaproteobacteria</taxon>
        <taxon>Hyphomicrobiales</taxon>
        <taxon>Rhizobiaceae</taxon>
        <taxon>Rhizobium/Agrobacterium group</taxon>
        <taxon>Rhizobium</taxon>
    </lineage>
</organism>
<dbReference type="Pfam" id="PF00795">
    <property type="entry name" value="CN_hydrolase"/>
    <property type="match status" value="1"/>
</dbReference>
<dbReference type="RefSeq" id="WP_220335942.1">
    <property type="nucleotide sequence ID" value="NZ_JAEUAK010000007.1"/>
</dbReference>
<dbReference type="InterPro" id="IPR045254">
    <property type="entry name" value="Nit1/2_C-N_Hydrolase"/>
</dbReference>
<dbReference type="InterPro" id="IPR036526">
    <property type="entry name" value="C-N_Hydrolase_sf"/>
</dbReference>
<dbReference type="PROSITE" id="PS50263">
    <property type="entry name" value="CN_HYDROLASE"/>
    <property type="match status" value="1"/>
</dbReference>
<evidence type="ECO:0000313" key="3">
    <source>
        <dbReference type="EMBL" id="MBW9054584.1"/>
    </source>
</evidence>
<reference evidence="3 4" key="1">
    <citation type="journal article" date="2021" name="MBio">
        <title>Poor Competitiveness of Bradyrhizobium in Pigeon Pea Root Colonization in Indian Soils.</title>
        <authorList>
            <person name="Chalasani D."/>
            <person name="Basu A."/>
            <person name="Pullabhotla S.V.S.R.N."/>
            <person name="Jorrin B."/>
            <person name="Neal A.L."/>
            <person name="Poole P.S."/>
            <person name="Podile A.R."/>
            <person name="Tkacz A."/>
        </authorList>
    </citation>
    <scope>NUCLEOTIDE SEQUENCE [LARGE SCALE GENOMIC DNA]</scope>
    <source>
        <strain evidence="3 4">HU56</strain>
    </source>
</reference>
<proteinExistence type="predicted"/>
<dbReference type="CDD" id="cd07572">
    <property type="entry name" value="nit"/>
    <property type="match status" value="1"/>
</dbReference>
<gene>
    <name evidence="3" type="ORF">JNB85_19460</name>
</gene>
<dbReference type="Gene3D" id="3.60.110.10">
    <property type="entry name" value="Carbon-nitrogen hydrolase"/>
    <property type="match status" value="1"/>
</dbReference>
<protein>
    <submittedName>
        <fullName evidence="3">Carbon-nitrogen hydrolase family protein</fullName>
    </submittedName>
</protein>
<dbReference type="SUPFAM" id="SSF56317">
    <property type="entry name" value="Carbon-nitrogen hydrolase"/>
    <property type="match status" value="1"/>
</dbReference>
<dbReference type="GO" id="GO:0016787">
    <property type="term" value="F:hydrolase activity"/>
    <property type="evidence" value="ECO:0007669"/>
    <property type="project" value="UniProtKB-KW"/>
</dbReference>
<keyword evidence="4" id="KW-1185">Reference proteome</keyword>
<dbReference type="InterPro" id="IPR003010">
    <property type="entry name" value="C-N_Hydrolase"/>
</dbReference>
<sequence>MKISLIQMNASPDRAYNLAEAGRLMLKAVQNERPDLIVLPEHFDWTGGTTDEKKAAADLIPGGRAYNMAQRFAAEHGVAIHAGSILESVPGHERIFNTTVVFDANGRQVGTYRKVHLFDITAPDGKRYAESETVAPGNQLLIYELNGFRLACCICYDLRFSRIFDRLAAEKADVFVLPAAFTRQTGKYHWEVLCRARAIEFQTFVVACGQCGSYTTPAGEERQMFGNSMICDPWGQILVRANDKPGVVSARIDRDRLRQVRTWIPMEAHRVDVTAMPLATAKAATPNRRVTDMTF</sequence>
<dbReference type="PANTHER" id="PTHR23088:SF27">
    <property type="entry name" value="DEAMINATED GLUTATHIONE AMIDASE"/>
    <property type="match status" value="1"/>
</dbReference>
<evidence type="ECO:0000313" key="4">
    <source>
        <dbReference type="Proteomes" id="UP000717752"/>
    </source>
</evidence>
<name>A0ABS7GXC2_9HYPH</name>
<feature type="domain" description="CN hydrolase" evidence="2">
    <location>
        <begin position="1"/>
        <end position="254"/>
    </location>
</feature>
<keyword evidence="1 3" id="KW-0378">Hydrolase</keyword>
<comment type="caution">
    <text evidence="3">The sequence shown here is derived from an EMBL/GenBank/DDBJ whole genome shotgun (WGS) entry which is preliminary data.</text>
</comment>
<dbReference type="PANTHER" id="PTHR23088">
    <property type="entry name" value="NITRILASE-RELATED"/>
    <property type="match status" value="1"/>
</dbReference>
<accession>A0ABS7GXC2</accession>
<evidence type="ECO:0000259" key="2">
    <source>
        <dbReference type="PROSITE" id="PS50263"/>
    </source>
</evidence>
<evidence type="ECO:0000256" key="1">
    <source>
        <dbReference type="ARBA" id="ARBA00022801"/>
    </source>
</evidence>
<dbReference type="Proteomes" id="UP000717752">
    <property type="component" value="Unassembled WGS sequence"/>
</dbReference>
<dbReference type="EMBL" id="JAEUAK010000007">
    <property type="protein sequence ID" value="MBW9054584.1"/>
    <property type="molecule type" value="Genomic_DNA"/>
</dbReference>